<feature type="domain" description="SS18 N-terminal" evidence="3">
    <location>
        <begin position="14"/>
        <end position="68"/>
    </location>
</feature>
<accession>A0AAD4N8W7</accession>
<sequence>MSLVHLSNARKGASPEQATVHNMLVENGQLIETIAEYQRMGRIEDATKYQELLHRNILYLAKLVEQSEGSELAKQFQPMESHESANNEPPVPPPSHASQSSQNAQTRPQQPPISQLPTQAYPLPTSTPHLQPPTSIPHSRLPQPSQAPPPSAPGMQYPPMYSSQPGAEPLLHQQMYNPYGGAYPHAPPPTTQPQQMGVPPQHMGGQAPLGYPSPQIPR</sequence>
<feature type="compositionally biased region" description="Polar residues" evidence="2">
    <location>
        <begin position="96"/>
        <end position="129"/>
    </location>
</feature>
<dbReference type="AlphaFoldDB" id="A0AAD4N8W7"/>
<evidence type="ECO:0000313" key="5">
    <source>
        <dbReference type="Proteomes" id="UP001201812"/>
    </source>
</evidence>
<organism evidence="4 5">
    <name type="scientific">Ditylenchus destructor</name>
    <dbReference type="NCBI Taxonomy" id="166010"/>
    <lineage>
        <taxon>Eukaryota</taxon>
        <taxon>Metazoa</taxon>
        <taxon>Ecdysozoa</taxon>
        <taxon>Nematoda</taxon>
        <taxon>Chromadorea</taxon>
        <taxon>Rhabditida</taxon>
        <taxon>Tylenchina</taxon>
        <taxon>Tylenchomorpha</taxon>
        <taxon>Sphaerularioidea</taxon>
        <taxon>Anguinidae</taxon>
        <taxon>Anguininae</taxon>
        <taxon>Ditylenchus</taxon>
    </lineage>
</organism>
<gene>
    <name evidence="4" type="ORF">DdX_06306</name>
</gene>
<dbReference type="EMBL" id="JAKKPZ010000008">
    <property type="protein sequence ID" value="KAI1717899.1"/>
    <property type="molecule type" value="Genomic_DNA"/>
</dbReference>
<feature type="region of interest" description="Disordered" evidence="2">
    <location>
        <begin position="71"/>
        <end position="218"/>
    </location>
</feature>
<comment type="caution">
    <text evidence="4">The sequence shown here is derived from an EMBL/GenBank/DDBJ whole genome shotgun (WGS) entry which is preliminary data.</text>
</comment>
<keyword evidence="5" id="KW-1185">Reference proteome</keyword>
<dbReference type="Pfam" id="PF05030">
    <property type="entry name" value="SSXT"/>
    <property type="match status" value="1"/>
</dbReference>
<dbReference type="Proteomes" id="UP001201812">
    <property type="component" value="Unassembled WGS sequence"/>
</dbReference>
<dbReference type="InterPro" id="IPR007726">
    <property type="entry name" value="SS18_N"/>
</dbReference>
<protein>
    <submittedName>
        <fullName evidence="4">SS18-like protein 2</fullName>
    </submittedName>
</protein>
<name>A0AAD4N8W7_9BILA</name>
<comment type="similarity">
    <text evidence="1">Belongs to the SS18 family.</text>
</comment>
<proteinExistence type="inferred from homology"/>
<evidence type="ECO:0000259" key="3">
    <source>
        <dbReference type="Pfam" id="PF05030"/>
    </source>
</evidence>
<evidence type="ECO:0000313" key="4">
    <source>
        <dbReference type="EMBL" id="KAI1717899.1"/>
    </source>
</evidence>
<evidence type="ECO:0000256" key="2">
    <source>
        <dbReference type="SAM" id="MobiDB-lite"/>
    </source>
</evidence>
<reference evidence="4" key="1">
    <citation type="submission" date="2022-01" db="EMBL/GenBank/DDBJ databases">
        <title>Genome Sequence Resource for Two Populations of Ditylenchus destructor, the Migratory Endoparasitic Phytonematode.</title>
        <authorList>
            <person name="Zhang H."/>
            <person name="Lin R."/>
            <person name="Xie B."/>
        </authorList>
    </citation>
    <scope>NUCLEOTIDE SEQUENCE</scope>
    <source>
        <strain evidence="4">BazhouSP</strain>
    </source>
</reference>
<feature type="compositionally biased region" description="Low complexity" evidence="2">
    <location>
        <begin position="192"/>
        <end position="201"/>
    </location>
</feature>
<evidence type="ECO:0000256" key="1">
    <source>
        <dbReference type="ARBA" id="ARBA00007945"/>
    </source>
</evidence>